<dbReference type="InterPro" id="IPR034768">
    <property type="entry name" value="4FE4S_WBL"/>
</dbReference>
<gene>
    <name evidence="2" type="ORF">IGS73_09360</name>
</gene>
<dbReference type="Proteomes" id="UP000593998">
    <property type="component" value="Chromosome"/>
</dbReference>
<evidence type="ECO:0000313" key="2">
    <source>
        <dbReference type="EMBL" id="QOK21388.1"/>
    </source>
</evidence>
<organism evidence="2 3">
    <name type="scientific">Janibacter indicus</name>
    <dbReference type="NCBI Taxonomy" id="857417"/>
    <lineage>
        <taxon>Bacteria</taxon>
        <taxon>Bacillati</taxon>
        <taxon>Actinomycetota</taxon>
        <taxon>Actinomycetes</taxon>
        <taxon>Micrococcales</taxon>
        <taxon>Intrasporangiaceae</taxon>
        <taxon>Janibacter</taxon>
    </lineage>
</organism>
<sequence length="86" mass="9055">MIGTGGVMTATAEWAALQDALEDQPSTPCRASRDPELWWQHATAEAAGSLCVGCPVVMECGRYADAAGERWGTWAGAWRGRGDAAS</sequence>
<dbReference type="PROSITE" id="PS51674">
    <property type="entry name" value="4FE4S_WBL"/>
    <property type="match status" value="1"/>
</dbReference>
<dbReference type="EMBL" id="CP062789">
    <property type="protein sequence ID" value="QOK21388.1"/>
    <property type="molecule type" value="Genomic_DNA"/>
</dbReference>
<proteinExistence type="predicted"/>
<protein>
    <submittedName>
        <fullName evidence="2">WhiB family transcriptional regulator</fullName>
    </submittedName>
</protein>
<evidence type="ECO:0000313" key="3">
    <source>
        <dbReference type="Proteomes" id="UP000593998"/>
    </source>
</evidence>
<dbReference type="Pfam" id="PF02467">
    <property type="entry name" value="Whib"/>
    <property type="match status" value="1"/>
</dbReference>
<reference evidence="2 3" key="1">
    <citation type="submission" date="2020-10" db="EMBL/GenBank/DDBJ databases">
        <title>Janibacter indicus TT2 genome sequence.</title>
        <authorList>
            <person name="Lee K."/>
            <person name="Ganzorig M."/>
        </authorList>
    </citation>
    <scope>NUCLEOTIDE SEQUENCE [LARGE SCALE GENOMIC DNA]</scope>
    <source>
        <strain evidence="2 3">TT2</strain>
    </source>
</reference>
<name>A0A7L9IVR1_9MICO</name>
<accession>A0A7L9IVR1</accession>
<dbReference type="AlphaFoldDB" id="A0A7L9IVR1"/>
<feature type="domain" description="4Fe-4S Wbl-type" evidence="1">
    <location>
        <begin position="28"/>
        <end position="84"/>
    </location>
</feature>
<evidence type="ECO:0000259" key="1">
    <source>
        <dbReference type="PROSITE" id="PS51674"/>
    </source>
</evidence>